<feature type="compositionally biased region" description="Polar residues" evidence="1">
    <location>
        <begin position="11"/>
        <end position="27"/>
    </location>
</feature>
<accession>A0AAN7PJ09</accession>
<protein>
    <submittedName>
        <fullName evidence="2">Uncharacterized protein</fullName>
    </submittedName>
</protein>
<feature type="compositionally biased region" description="Basic and acidic residues" evidence="1">
    <location>
        <begin position="1"/>
        <end position="10"/>
    </location>
</feature>
<gene>
    <name evidence="2" type="ORF">QYF61_011721</name>
</gene>
<dbReference type="AlphaFoldDB" id="A0AAN7PJ09"/>
<dbReference type="PANTHER" id="PTHR33395:SF22">
    <property type="entry name" value="REVERSE TRANSCRIPTASE DOMAIN-CONTAINING PROTEIN"/>
    <property type="match status" value="1"/>
</dbReference>
<evidence type="ECO:0000256" key="1">
    <source>
        <dbReference type="SAM" id="MobiDB-lite"/>
    </source>
</evidence>
<sequence>MLPEDNRVNTDSENLLNNHGSASQAQIATEGPAQPPAPSRVEACCGLAPSAENAVSWLPAVRGKNKTNEVDSFSPDRKQWLFPYLSARSPSAKDVSPFRKVKVQLELNLARDAKNNKKGFYRYPERKVKESIRPPIRKTGKLVTTDKEKAEVLNNFFASVFTGNLSSHTS</sequence>
<reference evidence="2 3" key="1">
    <citation type="journal article" date="2023" name="J. Hered.">
        <title>Chromosome-level genome of the wood stork (Mycteria americana) provides insight into avian chromosome evolution.</title>
        <authorList>
            <person name="Flamio R. Jr."/>
            <person name="Ramstad K.M."/>
        </authorList>
    </citation>
    <scope>NUCLEOTIDE SEQUENCE [LARGE SCALE GENOMIC DNA]</scope>
    <source>
        <strain evidence="2">JAX WOST 10</strain>
    </source>
</reference>
<dbReference type="GO" id="GO:0007508">
    <property type="term" value="P:larval heart development"/>
    <property type="evidence" value="ECO:0007669"/>
    <property type="project" value="TreeGrafter"/>
</dbReference>
<organism evidence="2 3">
    <name type="scientific">Mycteria americana</name>
    <name type="common">Wood stork</name>
    <dbReference type="NCBI Taxonomy" id="33587"/>
    <lineage>
        <taxon>Eukaryota</taxon>
        <taxon>Metazoa</taxon>
        <taxon>Chordata</taxon>
        <taxon>Craniata</taxon>
        <taxon>Vertebrata</taxon>
        <taxon>Euteleostomi</taxon>
        <taxon>Archelosauria</taxon>
        <taxon>Archosauria</taxon>
        <taxon>Dinosauria</taxon>
        <taxon>Saurischia</taxon>
        <taxon>Theropoda</taxon>
        <taxon>Coelurosauria</taxon>
        <taxon>Aves</taxon>
        <taxon>Neognathae</taxon>
        <taxon>Neoaves</taxon>
        <taxon>Aequornithes</taxon>
        <taxon>Ciconiiformes</taxon>
        <taxon>Ciconiidae</taxon>
        <taxon>Mycteria</taxon>
    </lineage>
</organism>
<comment type="caution">
    <text evidence="2">The sequence shown here is derived from an EMBL/GenBank/DDBJ whole genome shotgun (WGS) entry which is preliminary data.</text>
</comment>
<name>A0AAN7PJ09_MYCAM</name>
<dbReference type="EMBL" id="JAUNZN010000002">
    <property type="protein sequence ID" value="KAK4826853.1"/>
    <property type="molecule type" value="Genomic_DNA"/>
</dbReference>
<proteinExistence type="predicted"/>
<dbReference type="Proteomes" id="UP001333110">
    <property type="component" value="Unassembled WGS sequence"/>
</dbReference>
<keyword evidence="3" id="KW-1185">Reference proteome</keyword>
<dbReference type="GO" id="GO:0031012">
    <property type="term" value="C:extracellular matrix"/>
    <property type="evidence" value="ECO:0007669"/>
    <property type="project" value="TreeGrafter"/>
</dbReference>
<dbReference type="PANTHER" id="PTHR33395">
    <property type="entry name" value="TRANSCRIPTASE, PUTATIVE-RELATED-RELATED"/>
    <property type="match status" value="1"/>
</dbReference>
<dbReference type="GO" id="GO:0061343">
    <property type="term" value="P:cell adhesion involved in heart morphogenesis"/>
    <property type="evidence" value="ECO:0007669"/>
    <property type="project" value="TreeGrafter"/>
</dbReference>
<evidence type="ECO:0000313" key="3">
    <source>
        <dbReference type="Proteomes" id="UP001333110"/>
    </source>
</evidence>
<feature type="region of interest" description="Disordered" evidence="1">
    <location>
        <begin position="1"/>
        <end position="42"/>
    </location>
</feature>
<evidence type="ECO:0000313" key="2">
    <source>
        <dbReference type="EMBL" id="KAK4826853.1"/>
    </source>
</evidence>